<accession>A0A1Y5I8L0</accession>
<dbReference type="Proteomes" id="UP000195557">
    <property type="component" value="Unassembled WGS sequence"/>
</dbReference>
<reference evidence="3" key="3">
    <citation type="submission" date="2017-04" db="EMBL/GenBank/DDBJ databases">
        <title>Population genomics of picophytoplankton unveils novel chromosome hypervariability.</title>
        <authorList>
            <consortium name="DOE Joint Genome Institute"/>
            <person name="Blanc-Mathieu R."/>
            <person name="Krasovec M."/>
            <person name="Hebrard M."/>
            <person name="Yau S."/>
            <person name="Desgranges E."/>
            <person name="Martin J."/>
            <person name="Schackwitz W."/>
            <person name="Kuo A."/>
            <person name="Salin G."/>
            <person name="Donnadieu C."/>
            <person name="Desdevises Y."/>
            <person name="Sanchez-Ferandin S."/>
            <person name="Moreau H."/>
            <person name="Rivals E."/>
            <person name="Grigoriev I.V."/>
            <person name="Grimsley N."/>
            <person name="Eyre-Walker A."/>
            <person name="Piganeau G."/>
        </authorList>
    </citation>
    <scope>NUCLEOTIDE SEQUENCE [LARGE SCALE GENOMIC DNA]</scope>
    <source>
        <strain evidence="3">RCC 1115</strain>
    </source>
</reference>
<dbReference type="GO" id="GO:0045037">
    <property type="term" value="P:protein import into chloroplast stroma"/>
    <property type="evidence" value="ECO:0007669"/>
    <property type="project" value="TreeGrafter"/>
</dbReference>
<reference evidence="2 4" key="1">
    <citation type="journal article" date="2006" name="Proc. Natl. Acad. Sci. U.S.A.">
        <title>Genome analysis of the smallest free-living eukaryote Ostreococcus tauri unveils many unique features.</title>
        <authorList>
            <person name="Derelle E."/>
            <person name="Ferraz C."/>
            <person name="Rombauts S."/>
            <person name="Rouze P."/>
            <person name="Worden A.Z."/>
            <person name="Robbens S."/>
            <person name="Partensky F."/>
            <person name="Degroeve S."/>
            <person name="Echeynie S."/>
            <person name="Cooke R."/>
            <person name="Saeys Y."/>
            <person name="Wuyts J."/>
            <person name="Jabbari K."/>
            <person name="Bowler C."/>
            <person name="Panaud O."/>
            <person name="Piegu B."/>
            <person name="Ball S.G."/>
            <person name="Ral J.-P."/>
            <person name="Bouget F.-Y."/>
            <person name="Piganeau G."/>
            <person name="De Baets B."/>
            <person name="Picard A."/>
            <person name="Delseny M."/>
            <person name="Demaille J."/>
            <person name="Van de Peer Y."/>
            <person name="Moreau H."/>
        </authorList>
    </citation>
    <scope>NUCLEOTIDE SEQUENCE [LARGE SCALE GENOMIC DNA]</scope>
    <source>
        <strain evidence="2 4">OTTH0595</strain>
    </source>
</reference>
<dbReference type="InterPro" id="IPR037471">
    <property type="entry name" value="TIC56"/>
</dbReference>
<gene>
    <name evidence="3" type="ORF">BE221DRAFT_194779</name>
    <name evidence="2" type="ORF">OT_ostta10g01500</name>
</gene>
<dbReference type="Proteomes" id="UP000009170">
    <property type="component" value="Unassembled WGS sequence"/>
</dbReference>
<evidence type="ECO:0000313" key="2">
    <source>
        <dbReference type="EMBL" id="CEF99351.1"/>
    </source>
</evidence>
<organism evidence="2 4">
    <name type="scientific">Ostreococcus tauri</name>
    <name type="common">Marine green alga</name>
    <dbReference type="NCBI Taxonomy" id="70448"/>
    <lineage>
        <taxon>Eukaryota</taxon>
        <taxon>Viridiplantae</taxon>
        <taxon>Chlorophyta</taxon>
        <taxon>Mamiellophyceae</taxon>
        <taxon>Mamiellales</taxon>
        <taxon>Bathycoccaceae</taxon>
        <taxon>Ostreococcus</taxon>
    </lineage>
</organism>
<dbReference type="OrthoDB" id="523541at2759"/>
<reference evidence="2" key="2">
    <citation type="journal article" date="2014" name="BMC Genomics">
        <title>An improved genome of the model marine alga Ostreococcus tauri unfolds by assessing Illumina de novo assemblies.</title>
        <authorList>
            <person name="Blanc-Mathieu R."/>
            <person name="Verhelst B."/>
            <person name="Derelle E."/>
            <person name="Rombauts S."/>
            <person name="Bouget F.Y."/>
            <person name="Carre I."/>
            <person name="Chateau A."/>
            <person name="Eyre-Walker A."/>
            <person name="Grimsley N."/>
            <person name="Moreau H."/>
            <person name="Piegu B."/>
            <person name="Rivals E."/>
            <person name="Schackwitz W."/>
            <person name="Van de Peer Y."/>
            <person name="Piganeau G."/>
        </authorList>
    </citation>
    <scope>NUCLEOTIDE SEQUENCE</scope>
    <source>
        <strain evidence="2">RCC4221</strain>
    </source>
</reference>
<proteinExistence type="predicted"/>
<evidence type="ECO:0000313" key="4">
    <source>
        <dbReference type="Proteomes" id="UP000009170"/>
    </source>
</evidence>
<dbReference type="AlphaFoldDB" id="A0A090M580"/>
<dbReference type="Pfam" id="PF14237">
    <property type="entry name" value="GYF_2"/>
    <property type="match status" value="1"/>
</dbReference>
<name>A0A090M580_OSTTA</name>
<feature type="domain" description="GYF" evidence="1">
    <location>
        <begin position="49"/>
        <end position="99"/>
    </location>
</feature>
<evidence type="ECO:0000313" key="3">
    <source>
        <dbReference type="EMBL" id="OUS43355.1"/>
    </source>
</evidence>
<accession>A0A454XZM0</accession>
<dbReference type="InterPro" id="IPR025640">
    <property type="entry name" value="GYF_2"/>
</dbReference>
<dbReference type="EMBL" id="CAID01000010">
    <property type="protein sequence ID" value="CEF99351.1"/>
    <property type="molecule type" value="Genomic_DNA"/>
</dbReference>
<dbReference type="InParanoid" id="A0A090M580"/>
<dbReference type="STRING" id="70448.A0A090M580"/>
<accession>A0A090M580</accession>
<dbReference type="GO" id="GO:0009706">
    <property type="term" value="C:chloroplast inner membrane"/>
    <property type="evidence" value="ECO:0007669"/>
    <property type="project" value="TreeGrafter"/>
</dbReference>
<dbReference type="EMBL" id="KZ155832">
    <property type="protein sequence ID" value="OUS43355.1"/>
    <property type="molecule type" value="Genomic_DNA"/>
</dbReference>
<protein>
    <submittedName>
        <fullName evidence="2">Unnamed product</fullName>
    </submittedName>
</protein>
<dbReference type="PANTHER" id="PTHR37755">
    <property type="entry name" value="PROTEIN TIC 56, CHLOROPLASTIC"/>
    <property type="match status" value="1"/>
</dbReference>
<keyword evidence="4" id="KW-1185">Reference proteome</keyword>
<dbReference type="PANTHER" id="PTHR37755:SF1">
    <property type="entry name" value="PROTEIN TIC 56, CHLOROPLASTIC"/>
    <property type="match status" value="1"/>
</dbReference>
<sequence>MSFYGDEPQTDATETRRKYTQSWGDKLEPYAYAKRNDIRAMDAAEENVWFYRDRCGTIRGPAHLQTLRQCWVGGVVDEHTMMWGNGLGDWIPARNIRGLIPLIRNPPTIFMSWIVRKFVDTDEKIRALRAQRFSEGLAKSDTLDAEGVSKWDKKRRAELKRQGKVLGSLTSRVIPRVTKSDVRVDFK</sequence>
<evidence type="ECO:0000259" key="1">
    <source>
        <dbReference type="Pfam" id="PF14237"/>
    </source>
</evidence>